<evidence type="ECO:0000256" key="9">
    <source>
        <dbReference type="RuleBase" id="RU363066"/>
    </source>
</evidence>
<evidence type="ECO:0000256" key="5">
    <source>
        <dbReference type="ARBA" id="ARBA00022741"/>
    </source>
</evidence>
<reference evidence="10" key="1">
    <citation type="submission" date="2022-12" db="EMBL/GenBank/DDBJ databases">
        <title>Marinomonas 15G1-11 sp. nov, isolated from marine algae.</title>
        <authorList>
            <person name="Butt M."/>
            <person name="Choi D.G."/>
            <person name="Kim J.M."/>
            <person name="Lee J.K."/>
            <person name="Baek J.H."/>
            <person name="Jeon C.O."/>
        </authorList>
    </citation>
    <scope>NUCLEOTIDE SEQUENCE</scope>
    <source>
        <strain evidence="10">15G1-11</strain>
    </source>
</reference>
<evidence type="ECO:0000256" key="3">
    <source>
        <dbReference type="ARBA" id="ARBA00012054"/>
    </source>
</evidence>
<proteinExistence type="inferred from homology"/>
<comment type="catalytic activity">
    <reaction evidence="8 9">
        <text>D-gluconate + ATP = 6-phospho-D-gluconate + ADP + H(+)</text>
        <dbReference type="Rhea" id="RHEA:19433"/>
        <dbReference type="ChEBI" id="CHEBI:15378"/>
        <dbReference type="ChEBI" id="CHEBI:18391"/>
        <dbReference type="ChEBI" id="CHEBI:30616"/>
        <dbReference type="ChEBI" id="CHEBI:58759"/>
        <dbReference type="ChEBI" id="CHEBI:456216"/>
        <dbReference type="EC" id="2.7.1.12"/>
    </reaction>
</comment>
<evidence type="ECO:0000256" key="4">
    <source>
        <dbReference type="ARBA" id="ARBA00022679"/>
    </source>
</evidence>
<name>A0ABT4JT67_9GAMM</name>
<dbReference type="InterPro" id="IPR006001">
    <property type="entry name" value="Therm_gnt_kin"/>
</dbReference>
<dbReference type="Pfam" id="PF01202">
    <property type="entry name" value="SKI"/>
    <property type="match status" value="1"/>
</dbReference>
<organism evidence="10 11">
    <name type="scientific">Marinomonas phaeophyticola</name>
    <dbReference type="NCBI Taxonomy" id="3004091"/>
    <lineage>
        <taxon>Bacteria</taxon>
        <taxon>Pseudomonadati</taxon>
        <taxon>Pseudomonadota</taxon>
        <taxon>Gammaproteobacteria</taxon>
        <taxon>Oceanospirillales</taxon>
        <taxon>Oceanospirillaceae</taxon>
        <taxon>Marinomonas</taxon>
    </lineage>
</organism>
<sequence>MKIVILGVSGSGKSLIGSQLANRLTVPFFDGDDFHPPANVEKMRQGHPLNDEDRVDWLLRLNRLIKENQSLIVACSGLTPAYRASLKEGNETLQLVYLKGDFDLIWRRHQQRDGHYFNGQSMLHSQFETLIEPTAEEALIVSIEPEPYTIIDNIISMLNSSADSGIRDTDG</sequence>
<evidence type="ECO:0000256" key="8">
    <source>
        <dbReference type="ARBA" id="ARBA00048090"/>
    </source>
</evidence>
<comment type="caution">
    <text evidence="10">The sequence shown here is derived from an EMBL/GenBank/DDBJ whole genome shotgun (WGS) entry which is preliminary data.</text>
</comment>
<comment type="similarity">
    <text evidence="2 9">Belongs to the gluconokinase GntK/GntV family.</text>
</comment>
<keyword evidence="11" id="KW-1185">Reference proteome</keyword>
<gene>
    <name evidence="10" type="ORF">O1D97_06860</name>
</gene>
<dbReference type="EC" id="2.7.1.12" evidence="3 9"/>
<dbReference type="InterPro" id="IPR027417">
    <property type="entry name" value="P-loop_NTPase"/>
</dbReference>
<evidence type="ECO:0000256" key="6">
    <source>
        <dbReference type="ARBA" id="ARBA00022777"/>
    </source>
</evidence>
<keyword evidence="5 9" id="KW-0547">Nucleotide-binding</keyword>
<dbReference type="CDD" id="cd02021">
    <property type="entry name" value="GntK"/>
    <property type="match status" value="1"/>
</dbReference>
<evidence type="ECO:0000256" key="2">
    <source>
        <dbReference type="ARBA" id="ARBA00008420"/>
    </source>
</evidence>
<evidence type="ECO:0000313" key="11">
    <source>
        <dbReference type="Proteomes" id="UP001149719"/>
    </source>
</evidence>
<dbReference type="Proteomes" id="UP001149719">
    <property type="component" value="Unassembled WGS sequence"/>
</dbReference>
<dbReference type="RefSeq" id="WP_269124101.1">
    <property type="nucleotide sequence ID" value="NZ_JAPUBN010000013.1"/>
</dbReference>
<dbReference type="SUPFAM" id="SSF52540">
    <property type="entry name" value="P-loop containing nucleoside triphosphate hydrolases"/>
    <property type="match status" value="1"/>
</dbReference>
<keyword evidence="7 9" id="KW-0067">ATP-binding</keyword>
<keyword evidence="4 9" id="KW-0808">Transferase</keyword>
<protein>
    <recommendedName>
        <fullName evidence="3 9">Gluconokinase</fullName>
        <ecNumber evidence="3 9">2.7.1.12</ecNumber>
    </recommendedName>
</protein>
<comment type="pathway">
    <text evidence="1">Carbohydrate acid metabolism.</text>
</comment>
<dbReference type="Gene3D" id="3.40.50.300">
    <property type="entry name" value="P-loop containing nucleotide triphosphate hydrolases"/>
    <property type="match status" value="1"/>
</dbReference>
<evidence type="ECO:0000256" key="1">
    <source>
        <dbReference type="ARBA" id="ARBA00004761"/>
    </source>
</evidence>
<dbReference type="PANTHER" id="PTHR43442">
    <property type="entry name" value="GLUCONOKINASE-RELATED"/>
    <property type="match status" value="1"/>
</dbReference>
<dbReference type="PANTHER" id="PTHR43442:SF3">
    <property type="entry name" value="GLUCONOKINASE-RELATED"/>
    <property type="match status" value="1"/>
</dbReference>
<accession>A0ABT4JT67</accession>
<evidence type="ECO:0000256" key="7">
    <source>
        <dbReference type="ARBA" id="ARBA00022840"/>
    </source>
</evidence>
<dbReference type="EMBL" id="JAPUBN010000013">
    <property type="protein sequence ID" value="MCZ2721376.1"/>
    <property type="molecule type" value="Genomic_DNA"/>
</dbReference>
<dbReference type="NCBIfam" id="TIGR01313">
    <property type="entry name" value="therm_gnt_kin"/>
    <property type="match status" value="1"/>
</dbReference>
<evidence type="ECO:0000313" key="10">
    <source>
        <dbReference type="EMBL" id="MCZ2721376.1"/>
    </source>
</evidence>
<keyword evidence="6 9" id="KW-0418">Kinase</keyword>
<dbReference type="InterPro" id="IPR031322">
    <property type="entry name" value="Shikimate/glucono_kinase"/>
</dbReference>